<gene>
    <name evidence="8" type="primary">INSIG1</name>
    <name evidence="8" type="ORF">HK099_002176</name>
</gene>
<feature type="transmembrane region" description="Helical" evidence="7">
    <location>
        <begin position="52"/>
        <end position="72"/>
    </location>
</feature>
<feature type="transmembrane region" description="Helical" evidence="7">
    <location>
        <begin position="84"/>
        <end position="104"/>
    </location>
</feature>
<name>A0AAD5UBG9_9FUNG</name>
<keyword evidence="4" id="KW-0256">Endoplasmic reticulum</keyword>
<evidence type="ECO:0000256" key="5">
    <source>
        <dbReference type="ARBA" id="ARBA00022989"/>
    </source>
</evidence>
<feature type="transmembrane region" description="Helical" evidence="7">
    <location>
        <begin position="141"/>
        <end position="160"/>
    </location>
</feature>
<proteinExistence type="inferred from homology"/>
<reference evidence="8" key="1">
    <citation type="submission" date="2020-05" db="EMBL/GenBank/DDBJ databases">
        <title>Phylogenomic resolution of chytrid fungi.</title>
        <authorList>
            <person name="Stajich J.E."/>
            <person name="Amses K."/>
            <person name="Simmons R."/>
            <person name="Seto K."/>
            <person name="Myers J."/>
            <person name="Bonds A."/>
            <person name="Quandt C.A."/>
            <person name="Barry K."/>
            <person name="Liu P."/>
            <person name="Grigoriev I."/>
            <person name="Longcore J.E."/>
            <person name="James T.Y."/>
        </authorList>
    </citation>
    <scope>NUCLEOTIDE SEQUENCE</scope>
    <source>
        <strain evidence="8">JEL0476</strain>
    </source>
</reference>
<dbReference type="PANTHER" id="PTHR15301:SF3">
    <property type="entry name" value="PROTEIN NSG1-RELATED"/>
    <property type="match status" value="1"/>
</dbReference>
<feature type="transmembrane region" description="Helical" evidence="7">
    <location>
        <begin position="167"/>
        <end position="186"/>
    </location>
</feature>
<dbReference type="GO" id="GO:0016126">
    <property type="term" value="P:sterol biosynthetic process"/>
    <property type="evidence" value="ECO:0007669"/>
    <property type="project" value="TreeGrafter"/>
</dbReference>
<comment type="similarity">
    <text evidence="2">Belongs to the INSIG family.</text>
</comment>
<dbReference type="InterPro" id="IPR025929">
    <property type="entry name" value="INSIG_fam"/>
</dbReference>
<evidence type="ECO:0000256" key="4">
    <source>
        <dbReference type="ARBA" id="ARBA00022824"/>
    </source>
</evidence>
<comment type="caution">
    <text evidence="8">The sequence shown here is derived from an EMBL/GenBank/DDBJ whole genome shotgun (WGS) entry which is preliminary data.</text>
</comment>
<keyword evidence="9" id="KW-1185">Reference proteome</keyword>
<comment type="subcellular location">
    <subcellularLocation>
        <location evidence="1">Endoplasmic reticulum membrane</location>
        <topology evidence="1">Multi-pass membrane protein</topology>
    </subcellularLocation>
</comment>
<dbReference type="AlphaFoldDB" id="A0AAD5UBG9"/>
<keyword evidence="6 7" id="KW-0472">Membrane</keyword>
<dbReference type="PANTHER" id="PTHR15301">
    <property type="entry name" value="INSULIN-INDUCED GENE 1"/>
    <property type="match status" value="1"/>
</dbReference>
<accession>A0AAD5UBG9</accession>
<sequence length="244" mass="27167">MPSFSLTTLNNLRSKTGTAKSSKVPTNISILNSKVEDETKFYLIDFLSKQSLLFGLGVLFSIIITTLLNQHNISRTINKNNEQLWLPIVCGFSASFVGSIFPFFDHYFGISNFKSDWSGVIRCCGGFFGVNYAASKLPWTSSVQVSITLALLGIGLWFLFDRTIHGFILSLVFSTVGTWVGFFLAYNGTYTYTKADFFGVRSWLPAILYCGCVCFGAIGRQLENSDIVSKKNGLPNSTIHYKRD</sequence>
<feature type="transmembrane region" description="Helical" evidence="7">
    <location>
        <begin position="206"/>
        <end position="222"/>
    </location>
</feature>
<protein>
    <submittedName>
        <fullName evidence="8">Insulin-induced protein 1 protein</fullName>
    </submittedName>
</protein>
<evidence type="ECO:0000256" key="2">
    <source>
        <dbReference type="ARBA" id="ARBA00007475"/>
    </source>
</evidence>
<evidence type="ECO:0000256" key="1">
    <source>
        <dbReference type="ARBA" id="ARBA00004477"/>
    </source>
</evidence>
<evidence type="ECO:0000256" key="6">
    <source>
        <dbReference type="ARBA" id="ARBA00023136"/>
    </source>
</evidence>
<dbReference type="EMBL" id="JADGJW010000017">
    <property type="protein sequence ID" value="KAJ3227425.1"/>
    <property type="molecule type" value="Genomic_DNA"/>
</dbReference>
<dbReference type="Pfam" id="PF07281">
    <property type="entry name" value="INSIG"/>
    <property type="match status" value="1"/>
</dbReference>
<keyword evidence="3 7" id="KW-0812">Transmembrane</keyword>
<organism evidence="8 9">
    <name type="scientific">Clydaea vesicula</name>
    <dbReference type="NCBI Taxonomy" id="447962"/>
    <lineage>
        <taxon>Eukaryota</taxon>
        <taxon>Fungi</taxon>
        <taxon>Fungi incertae sedis</taxon>
        <taxon>Chytridiomycota</taxon>
        <taxon>Chytridiomycota incertae sedis</taxon>
        <taxon>Chytridiomycetes</taxon>
        <taxon>Lobulomycetales</taxon>
        <taxon>Lobulomycetaceae</taxon>
        <taxon>Clydaea</taxon>
    </lineage>
</organism>
<dbReference type="GO" id="GO:0005789">
    <property type="term" value="C:endoplasmic reticulum membrane"/>
    <property type="evidence" value="ECO:0007669"/>
    <property type="project" value="UniProtKB-SubCell"/>
</dbReference>
<evidence type="ECO:0000256" key="7">
    <source>
        <dbReference type="SAM" id="Phobius"/>
    </source>
</evidence>
<evidence type="ECO:0000313" key="8">
    <source>
        <dbReference type="EMBL" id="KAJ3227425.1"/>
    </source>
</evidence>
<keyword evidence="5 7" id="KW-1133">Transmembrane helix</keyword>
<evidence type="ECO:0000313" key="9">
    <source>
        <dbReference type="Proteomes" id="UP001211065"/>
    </source>
</evidence>
<evidence type="ECO:0000256" key="3">
    <source>
        <dbReference type="ARBA" id="ARBA00022692"/>
    </source>
</evidence>
<dbReference type="Proteomes" id="UP001211065">
    <property type="component" value="Unassembled WGS sequence"/>
</dbReference>